<gene>
    <name evidence="2" type="ORF">VP01_7453g1</name>
</gene>
<keyword evidence="3" id="KW-1185">Reference proteome</keyword>
<organism evidence="2 3">
    <name type="scientific">Puccinia sorghi</name>
    <dbReference type="NCBI Taxonomy" id="27349"/>
    <lineage>
        <taxon>Eukaryota</taxon>
        <taxon>Fungi</taxon>
        <taxon>Dikarya</taxon>
        <taxon>Basidiomycota</taxon>
        <taxon>Pucciniomycotina</taxon>
        <taxon>Pucciniomycetes</taxon>
        <taxon>Pucciniales</taxon>
        <taxon>Pucciniaceae</taxon>
        <taxon>Puccinia</taxon>
    </lineage>
</organism>
<feature type="non-terminal residue" evidence="2">
    <location>
        <position position="196"/>
    </location>
</feature>
<dbReference type="AlphaFoldDB" id="A0A0L6UCG2"/>
<feature type="compositionally biased region" description="Basic and acidic residues" evidence="1">
    <location>
        <begin position="181"/>
        <end position="196"/>
    </location>
</feature>
<feature type="region of interest" description="Disordered" evidence="1">
    <location>
        <begin position="176"/>
        <end position="196"/>
    </location>
</feature>
<evidence type="ECO:0000313" key="2">
    <source>
        <dbReference type="EMBL" id="KNZ46233.1"/>
    </source>
</evidence>
<dbReference type="Proteomes" id="UP000037035">
    <property type="component" value="Unassembled WGS sequence"/>
</dbReference>
<accession>A0A0L6UCG2</accession>
<reference evidence="2 3" key="1">
    <citation type="submission" date="2015-08" db="EMBL/GenBank/DDBJ databases">
        <title>Next Generation Sequencing and Analysis of the Genome of Puccinia sorghi L Schw, the Causal Agent of Maize Common Rust.</title>
        <authorList>
            <person name="Rochi L."/>
            <person name="Burguener G."/>
            <person name="Darino M."/>
            <person name="Turjanski A."/>
            <person name="Kreff E."/>
            <person name="Dieguez M.J."/>
            <person name="Sacco F."/>
        </authorList>
    </citation>
    <scope>NUCLEOTIDE SEQUENCE [LARGE SCALE GENOMIC DNA]</scope>
    <source>
        <strain evidence="2 3">RO10H11247</strain>
    </source>
</reference>
<dbReference type="EMBL" id="LAVV01012887">
    <property type="protein sequence ID" value="KNZ46233.1"/>
    <property type="molecule type" value="Genomic_DNA"/>
</dbReference>
<proteinExistence type="predicted"/>
<feature type="non-terminal residue" evidence="2">
    <location>
        <position position="1"/>
    </location>
</feature>
<dbReference type="VEuPathDB" id="FungiDB:VP01_7453g1"/>
<protein>
    <submittedName>
        <fullName evidence="2">Uncharacterized protein</fullName>
    </submittedName>
</protein>
<sequence>LILVLTKSISQLDFVLKSITGSAAWRQEFKQFANAISINAILHDEFVKFQEQISRNICKQNYWMQIEHLNDQLKVSDGPNGAFFFANYDQTIKDLKKEPASSRENAFHAMKHKMITKLEEYQEEALECEPLVMATLLHPEFCLRICAHCCPKIERSAWSLLEKNFNKQEAQLKNTQEDIQELEKDSPKVDNDNIFE</sequence>
<evidence type="ECO:0000256" key="1">
    <source>
        <dbReference type="SAM" id="MobiDB-lite"/>
    </source>
</evidence>
<name>A0A0L6UCG2_9BASI</name>
<comment type="caution">
    <text evidence="2">The sequence shown here is derived from an EMBL/GenBank/DDBJ whole genome shotgun (WGS) entry which is preliminary data.</text>
</comment>
<evidence type="ECO:0000313" key="3">
    <source>
        <dbReference type="Proteomes" id="UP000037035"/>
    </source>
</evidence>